<organism evidence="1 2">
    <name type="scientific">Legionella longbeachae serogroup 1 (strain NSW150)</name>
    <dbReference type="NCBI Taxonomy" id="661367"/>
    <lineage>
        <taxon>Bacteria</taxon>
        <taxon>Pseudomonadati</taxon>
        <taxon>Pseudomonadota</taxon>
        <taxon>Gammaproteobacteria</taxon>
        <taxon>Legionellales</taxon>
        <taxon>Legionellaceae</taxon>
        <taxon>Legionella</taxon>
    </lineage>
</organism>
<dbReference type="Proteomes" id="UP000001060">
    <property type="component" value="Chromosome"/>
</dbReference>
<sequence>MDIDTVILSQSAQFYKPREGVFFNDLNIKEILDTASSNKKLEADFLIDKFRAAHRCNGINCKVSIRVFLTEKKVFFLDDSQLKDQIYAFIVLIEVNDYLVILKKSCSSFKTTLERYFRNIEYKKMVDMIGNTSSFKKLSLRNMSISNKALRSRSYEASDLIGVLSTHSAGSSIPYYFKIAEKGSVKSVTTSSSRVTEYSTRKTLDEIVFWANEQTKFLDQGRTNNFLKTFAKPIEIAQVLEISNPSAILIETDALFDALREEDSEIFHINKDSKVIAKITPRLYDILKRKLSKVYEIENDVVKGVRSTKINRNKGTLSFDSFPLHRFKIKKEDKLDSLQRYIINKGLFTICFDDPKYMYYMNFCFENVSGISEINSILEIFSPTQDLQKATTEKGEVKSNSTSFDENSVFSIVENIYINEDYLFCDDLGTEWADHISFNSSNPSINFIHSKYGKESTSASNLHEVVGQAIKNLGNMYFSPEGFINQKKAKFIKKYKDSKSCIARVRRGDLKLVKEYLINIQKRPQLYRNCILVCSFLSYQELKTNFNKIQKKEKVRGHIMQLLWIISSFVHATKEMNIIPKIICKP</sequence>
<keyword evidence="2" id="KW-1185">Reference proteome</keyword>
<dbReference type="eggNOG" id="ENOG502ZA8Y">
    <property type="taxonomic scope" value="Bacteria"/>
</dbReference>
<dbReference type="RefSeq" id="WP_004450374.1">
    <property type="nucleotide sequence ID" value="NC_013861.1"/>
</dbReference>
<accession>D3HSW1</accession>
<proteinExistence type="predicted"/>
<dbReference type="HOGENOM" id="CLU_018762_1_0_6"/>
<dbReference type="KEGG" id="llo:LLO_1627"/>
<dbReference type="STRING" id="661367.LLO_1627"/>
<name>D3HSW1_LEGLN</name>
<dbReference type="OrthoDB" id="5194627at2"/>
<gene>
    <name evidence="1" type="ordered locus">LLO_1627</name>
</gene>
<dbReference type="EMBL" id="FN650140">
    <property type="protein sequence ID" value="CBJ12001.1"/>
    <property type="molecule type" value="Genomic_DNA"/>
</dbReference>
<dbReference type="GeneID" id="40925850"/>
<evidence type="ECO:0000313" key="1">
    <source>
        <dbReference type="EMBL" id="CBJ12001.1"/>
    </source>
</evidence>
<protein>
    <submittedName>
        <fullName evidence="1">Uncharacterized protein</fullName>
    </submittedName>
</protein>
<dbReference type="AlphaFoldDB" id="D3HSW1"/>
<reference evidence="1 2" key="1">
    <citation type="journal article" date="2010" name="PLoS Genet.">
        <title>Analysis of the Legionella longbeachae genome and transcriptome uncovers unique strategies to cause Legionnaires' disease.</title>
        <authorList>
            <person name="Cazalet C."/>
            <person name="Gomez-Valero L."/>
            <person name="Rusniok C."/>
            <person name="Lomma M."/>
            <person name="Dervins-Ravault D."/>
            <person name="Newton H."/>
            <person name="Sansom F."/>
            <person name="Jarraud S."/>
            <person name="Zidane N."/>
            <person name="Ma L."/>
            <person name="Bouchier C."/>
            <person name="Etienne J."/>
            <person name="Hartland E."/>
            <person name="Buchrieser C."/>
        </authorList>
    </citation>
    <scope>NUCLEOTIDE SEQUENCE [LARGE SCALE GENOMIC DNA]</scope>
    <source>
        <strain evidence="1 2">NSW150</strain>
    </source>
</reference>
<evidence type="ECO:0000313" key="2">
    <source>
        <dbReference type="Proteomes" id="UP000001060"/>
    </source>
</evidence>